<dbReference type="Gene3D" id="3.40.50.1820">
    <property type="entry name" value="alpha/beta hydrolase"/>
    <property type="match status" value="1"/>
</dbReference>
<proteinExistence type="predicted"/>
<dbReference type="SUPFAM" id="SSF53474">
    <property type="entry name" value="alpha/beta-Hydrolases"/>
    <property type="match status" value="1"/>
</dbReference>
<name>A0A8H6QCN2_9EURO</name>
<feature type="region of interest" description="Disordered" evidence="2">
    <location>
        <begin position="84"/>
        <end position="103"/>
    </location>
</feature>
<gene>
    <name evidence="4" type="ORF">CNMCM5623_002473</name>
</gene>
<reference evidence="4" key="1">
    <citation type="submission" date="2020-06" db="EMBL/GenBank/DDBJ databases">
        <title>Draft genome sequences of strains closely related to Aspergillus parafelis and Aspergillus hiratsukae.</title>
        <authorList>
            <person name="Dos Santos R.A.C."/>
            <person name="Rivero-Menendez O."/>
            <person name="Steenwyk J.L."/>
            <person name="Mead M.E."/>
            <person name="Goldman G.H."/>
            <person name="Alastruey-Izquierdo A."/>
            <person name="Rokas A."/>
        </authorList>
    </citation>
    <scope>NUCLEOTIDE SEQUENCE</scope>
    <source>
        <strain evidence="4">CNM-CM5623</strain>
    </source>
</reference>
<comment type="caution">
    <text evidence="4">The sequence shown here is derived from an EMBL/GenBank/DDBJ whole genome shotgun (WGS) entry which is preliminary data.</text>
</comment>
<dbReference type="Pfam" id="PF03959">
    <property type="entry name" value="FSH1"/>
    <property type="match status" value="1"/>
</dbReference>
<evidence type="ECO:0000313" key="5">
    <source>
        <dbReference type="Proteomes" id="UP000654922"/>
    </source>
</evidence>
<keyword evidence="1" id="KW-0378">Hydrolase</keyword>
<protein>
    <recommendedName>
        <fullName evidence="3">Serine hydrolase domain-containing protein</fullName>
    </recommendedName>
</protein>
<dbReference type="AlphaFoldDB" id="A0A8H6QCN2"/>
<evidence type="ECO:0000313" key="4">
    <source>
        <dbReference type="EMBL" id="KAF7169922.1"/>
    </source>
</evidence>
<evidence type="ECO:0000256" key="2">
    <source>
        <dbReference type="SAM" id="MobiDB-lite"/>
    </source>
</evidence>
<dbReference type="PANTHER" id="PTHR48070:SF6">
    <property type="entry name" value="ESTERASE OVCA2"/>
    <property type="match status" value="1"/>
</dbReference>
<dbReference type="OrthoDB" id="414698at2759"/>
<feature type="compositionally biased region" description="Polar residues" evidence="2">
    <location>
        <begin position="86"/>
        <end position="95"/>
    </location>
</feature>
<dbReference type="GO" id="GO:0016787">
    <property type="term" value="F:hydrolase activity"/>
    <property type="evidence" value="ECO:0007669"/>
    <property type="project" value="UniProtKB-KW"/>
</dbReference>
<dbReference type="GO" id="GO:0019748">
    <property type="term" value="P:secondary metabolic process"/>
    <property type="evidence" value="ECO:0007669"/>
    <property type="project" value="TreeGrafter"/>
</dbReference>
<dbReference type="InterPro" id="IPR029058">
    <property type="entry name" value="AB_hydrolase_fold"/>
</dbReference>
<dbReference type="InterPro" id="IPR005645">
    <property type="entry name" value="FSH-like_dom"/>
</dbReference>
<evidence type="ECO:0000259" key="3">
    <source>
        <dbReference type="Pfam" id="PF03959"/>
    </source>
</evidence>
<dbReference type="PANTHER" id="PTHR48070">
    <property type="entry name" value="ESTERASE OVCA2"/>
    <property type="match status" value="1"/>
</dbReference>
<feature type="region of interest" description="Disordered" evidence="2">
    <location>
        <begin position="188"/>
        <end position="207"/>
    </location>
</feature>
<accession>A0A8H6QCN2</accession>
<dbReference type="EMBL" id="JACBAE010001229">
    <property type="protein sequence ID" value="KAF7169922.1"/>
    <property type="molecule type" value="Genomic_DNA"/>
</dbReference>
<dbReference type="GO" id="GO:0005737">
    <property type="term" value="C:cytoplasm"/>
    <property type="evidence" value="ECO:0007669"/>
    <property type="project" value="TreeGrafter"/>
</dbReference>
<dbReference type="Proteomes" id="UP000654922">
    <property type="component" value="Unassembled WGS sequence"/>
</dbReference>
<dbReference type="GO" id="GO:0005634">
    <property type="term" value="C:nucleus"/>
    <property type="evidence" value="ECO:0007669"/>
    <property type="project" value="TreeGrafter"/>
</dbReference>
<dbReference type="InterPro" id="IPR050593">
    <property type="entry name" value="LovG"/>
</dbReference>
<feature type="domain" description="Serine hydrolase" evidence="3">
    <location>
        <begin position="3"/>
        <end position="261"/>
    </location>
</feature>
<sequence>MAQRRILCLHGMGGSGQILKAQLGTSTNAVTSTPAPLLSKLSSREQHFEFVFPDGPIETKSPGPGLSAMLADAGPFHSWFTWPGDQGNSSASESPALQKPPTTADVATVRDAIEELYDLADEYGPFDGVFGFSQGATLAAGWLMRHERRWQATGPVLDVMTPSPELARFVVLFNAYGIGIAEVEEAMMEGSEGGSSDEEDKEETRSGAIRLTTPSLHVCGRRDSFLAGSMALLDACDPGTASCVMHDGGHVVPRDPRTVNEIARAIEALMHRAVM</sequence>
<organism evidence="4 5">
    <name type="scientific">Aspergillus felis</name>
    <dbReference type="NCBI Taxonomy" id="1287682"/>
    <lineage>
        <taxon>Eukaryota</taxon>
        <taxon>Fungi</taxon>
        <taxon>Dikarya</taxon>
        <taxon>Ascomycota</taxon>
        <taxon>Pezizomycotina</taxon>
        <taxon>Eurotiomycetes</taxon>
        <taxon>Eurotiomycetidae</taxon>
        <taxon>Eurotiales</taxon>
        <taxon>Aspergillaceae</taxon>
        <taxon>Aspergillus</taxon>
        <taxon>Aspergillus subgen. Fumigati</taxon>
    </lineage>
</organism>
<evidence type="ECO:0000256" key="1">
    <source>
        <dbReference type="ARBA" id="ARBA00022801"/>
    </source>
</evidence>